<dbReference type="Gene3D" id="3.40.50.300">
    <property type="entry name" value="P-loop containing nucleotide triphosphate hydrolases"/>
    <property type="match status" value="1"/>
</dbReference>
<evidence type="ECO:0000313" key="10">
    <source>
        <dbReference type="EMBL" id="PMP67563.1"/>
    </source>
</evidence>
<dbReference type="InterPro" id="IPR036390">
    <property type="entry name" value="WH_DNA-bd_sf"/>
</dbReference>
<dbReference type="Proteomes" id="UP000235460">
    <property type="component" value="Unassembled WGS sequence"/>
</dbReference>
<dbReference type="SUPFAM" id="SSF50447">
    <property type="entry name" value="Translation proteins"/>
    <property type="match status" value="1"/>
</dbReference>
<dbReference type="Pfam" id="PF00009">
    <property type="entry name" value="GTP_EFTU"/>
    <property type="match status" value="1"/>
</dbReference>
<dbReference type="PROSITE" id="PS00301">
    <property type="entry name" value="G_TR_1"/>
    <property type="match status" value="1"/>
</dbReference>
<comment type="function">
    <text evidence="7">Translation factor necessary for the incorporation of selenocysteine into proteins. It probably replaces EF-Tu for the insertion of selenocysteine directed by the UGA codon. SelB binds GTP and GDP.</text>
</comment>
<dbReference type="Pfam" id="PF25461">
    <property type="entry name" value="Beta-barrel_SelB"/>
    <property type="match status" value="1"/>
</dbReference>
<dbReference type="AlphaFoldDB" id="A0A2N7PP24"/>
<dbReference type="CDD" id="cd15491">
    <property type="entry name" value="selB_III"/>
    <property type="match status" value="1"/>
</dbReference>
<evidence type="ECO:0000313" key="11">
    <source>
        <dbReference type="Proteomes" id="UP000235460"/>
    </source>
</evidence>
<dbReference type="SUPFAM" id="SSF46785">
    <property type="entry name" value="Winged helix' DNA-binding domain"/>
    <property type="match status" value="3"/>
</dbReference>
<dbReference type="InterPro" id="IPR005225">
    <property type="entry name" value="Small_GTP-bd"/>
</dbReference>
<dbReference type="InterPro" id="IPR009001">
    <property type="entry name" value="Transl_elong_EF1A/Init_IF2_C"/>
</dbReference>
<dbReference type="Gene3D" id="1.10.10.10">
    <property type="entry name" value="Winged helix-like DNA-binding domain superfamily/Winged helix DNA-binding domain"/>
    <property type="match status" value="1"/>
</dbReference>
<dbReference type="InterPro" id="IPR004535">
    <property type="entry name" value="Transl_elong_SelB"/>
</dbReference>
<dbReference type="PRINTS" id="PR00315">
    <property type="entry name" value="ELONGATNFCT"/>
</dbReference>
<dbReference type="EMBL" id="PNIK01000045">
    <property type="protein sequence ID" value="PMP67563.1"/>
    <property type="molecule type" value="Genomic_DNA"/>
</dbReference>
<proteinExistence type="predicted"/>
<evidence type="ECO:0000256" key="2">
    <source>
        <dbReference type="ARBA" id="ARBA00015953"/>
    </source>
</evidence>
<dbReference type="CDD" id="cd04171">
    <property type="entry name" value="SelB"/>
    <property type="match status" value="1"/>
</dbReference>
<keyword evidence="10" id="KW-0251">Elongation factor</keyword>
<dbReference type="GO" id="GO:0005525">
    <property type="term" value="F:GTP binding"/>
    <property type="evidence" value="ECO:0007669"/>
    <property type="project" value="UniProtKB-KW"/>
</dbReference>
<dbReference type="GO" id="GO:0003723">
    <property type="term" value="F:RNA binding"/>
    <property type="evidence" value="ECO:0007669"/>
    <property type="project" value="InterPro"/>
</dbReference>
<evidence type="ECO:0000256" key="3">
    <source>
        <dbReference type="ARBA" id="ARBA00022490"/>
    </source>
</evidence>
<dbReference type="SUPFAM" id="SSF50465">
    <property type="entry name" value="EF-Tu/eEF-1alpha/eIF2-gamma C-terminal domain"/>
    <property type="match status" value="1"/>
</dbReference>
<dbReference type="InterPro" id="IPR004161">
    <property type="entry name" value="EFTu-like_2"/>
</dbReference>
<feature type="domain" description="Tr-type G" evidence="9">
    <location>
        <begin position="1"/>
        <end position="176"/>
    </location>
</feature>
<evidence type="ECO:0000259" key="9">
    <source>
        <dbReference type="PROSITE" id="PS51722"/>
    </source>
</evidence>
<keyword evidence="6" id="KW-0342">GTP-binding</keyword>
<dbReference type="PANTHER" id="PTHR43721">
    <property type="entry name" value="ELONGATION FACTOR TU-RELATED"/>
    <property type="match status" value="1"/>
</dbReference>
<keyword evidence="5" id="KW-0648">Protein biosynthesis</keyword>
<dbReference type="GO" id="GO:0001514">
    <property type="term" value="P:selenocysteine incorporation"/>
    <property type="evidence" value="ECO:0007669"/>
    <property type="project" value="InterPro"/>
</dbReference>
<dbReference type="InterPro" id="IPR015190">
    <property type="entry name" value="Elong_fac_SelB-wing-hlx_typ-2"/>
</dbReference>
<dbReference type="PANTHER" id="PTHR43721:SF22">
    <property type="entry name" value="ELONGATION FACTOR TU, MITOCHONDRIAL"/>
    <property type="match status" value="1"/>
</dbReference>
<sequence length="638" mass="73116">MRRIIIGTAGHIDHGKTSLVKALTGIDTDRLKEEKERGITIDLGFANLVLPSGILAGIVDVPGHERFIRNMVAGATGIDLVILVIAADEGIMPQTKEHLEICELLGIKDGVVVVTKIDLVDREWLELVSEEIEKFLENTFLKNAPIIYFSAITGEGKEELLKALDEKASQISMKPEDQPFRLPVDGIFTIKGFGTVVRGTAISGKVSLNQIVKIYPKELETKVRNIQVHGKNVETAYAGMRVALNLQGVKKEEIERGDVIAEEGVLKPSQWLDVKIISLKDVKPPIRNFENFLFYVGTSEVLGKIILFGKDQLEPGETDIAQIFLQKPVTVWRGDRFILRRASTNTTVGGGEIINPLSHRRKRTKPWERKELEFISQAEISELIKYYIERKGFLGIEERDLQLIVSIFDEKFKRTIDKLSQEIIKLKEGEKILYFSKKVKEELQNKIIDTLKKYHENNPFSPGLTKELLKTRISSFIPDVFFNYIIEELIQKGILNKEKEIISLYEFKKIDLIEKEELKKQIEEKVLKEGLTPRDFEEILLDFEEKYKAVKELSQILLREGILVKVSEKLVYHKNILEEVEKRVVEFLSKNKEMTLSDFRNLIGPEVSRKYLIPLVEYLDKKKITLRIGDKRVLRKKT</sequence>
<dbReference type="InterPro" id="IPR009000">
    <property type="entry name" value="Transl_B-barrel_sf"/>
</dbReference>
<dbReference type="Gene3D" id="1.10.10.2770">
    <property type="match status" value="1"/>
</dbReference>
<dbReference type="InterPro" id="IPR027417">
    <property type="entry name" value="P-loop_NTPase"/>
</dbReference>
<dbReference type="GO" id="GO:0003924">
    <property type="term" value="F:GTPase activity"/>
    <property type="evidence" value="ECO:0007669"/>
    <property type="project" value="InterPro"/>
</dbReference>
<dbReference type="Pfam" id="PF09107">
    <property type="entry name" value="WHD_3rd_SelB"/>
    <property type="match status" value="1"/>
</dbReference>
<comment type="caution">
    <text evidence="10">The sequence shown here is derived from an EMBL/GenBank/DDBJ whole genome shotgun (WGS) entry which is preliminary data.</text>
</comment>
<dbReference type="InterPro" id="IPR031157">
    <property type="entry name" value="G_TR_CS"/>
</dbReference>
<keyword evidence="3" id="KW-0963">Cytoplasm</keyword>
<dbReference type="Pfam" id="PF09106">
    <property type="entry name" value="WHD_2nd_SelB"/>
    <property type="match status" value="1"/>
</dbReference>
<dbReference type="InterPro" id="IPR015191">
    <property type="entry name" value="SelB_WHD4"/>
</dbReference>
<dbReference type="InterPro" id="IPR036388">
    <property type="entry name" value="WH-like_DNA-bd_sf"/>
</dbReference>
<reference evidence="10 11" key="1">
    <citation type="submission" date="2018-01" db="EMBL/GenBank/DDBJ databases">
        <title>Metagenomic assembled genomes from two thermal pools in the Uzon Caldera, Kamchatka, Russia.</title>
        <authorList>
            <person name="Wilkins L."/>
            <person name="Ettinger C."/>
        </authorList>
    </citation>
    <scope>NUCLEOTIDE SEQUENCE [LARGE SCALE GENOMIC DNA]</scope>
    <source>
        <strain evidence="10">ZAV-08</strain>
    </source>
</reference>
<comment type="subcellular location">
    <subcellularLocation>
        <location evidence="1">Cytoplasm</location>
    </subcellularLocation>
</comment>
<evidence type="ECO:0000256" key="6">
    <source>
        <dbReference type="ARBA" id="ARBA00023134"/>
    </source>
</evidence>
<evidence type="ECO:0000256" key="1">
    <source>
        <dbReference type="ARBA" id="ARBA00004496"/>
    </source>
</evidence>
<dbReference type="SUPFAM" id="SSF52540">
    <property type="entry name" value="P-loop containing nucleoside triphosphate hydrolases"/>
    <property type="match status" value="1"/>
</dbReference>
<evidence type="ECO:0000256" key="5">
    <source>
        <dbReference type="ARBA" id="ARBA00022917"/>
    </source>
</evidence>
<dbReference type="GO" id="GO:0005829">
    <property type="term" value="C:cytosol"/>
    <property type="evidence" value="ECO:0007669"/>
    <property type="project" value="TreeGrafter"/>
</dbReference>
<dbReference type="PROSITE" id="PS51722">
    <property type="entry name" value="G_TR_2"/>
    <property type="match status" value="1"/>
</dbReference>
<dbReference type="Pfam" id="PF03144">
    <property type="entry name" value="GTP_EFTU_D2"/>
    <property type="match status" value="1"/>
</dbReference>
<dbReference type="NCBIfam" id="TIGR00231">
    <property type="entry name" value="small_GTP"/>
    <property type="match status" value="1"/>
</dbReference>
<dbReference type="Gene3D" id="2.40.30.10">
    <property type="entry name" value="Translation factors"/>
    <property type="match status" value="2"/>
</dbReference>
<evidence type="ECO:0000256" key="7">
    <source>
        <dbReference type="ARBA" id="ARBA00025526"/>
    </source>
</evidence>
<dbReference type="InterPro" id="IPR050055">
    <property type="entry name" value="EF-Tu_GTPase"/>
</dbReference>
<accession>A0A2N7PP24</accession>
<dbReference type="NCBIfam" id="TIGR00475">
    <property type="entry name" value="selB"/>
    <property type="match status" value="1"/>
</dbReference>
<evidence type="ECO:0000256" key="4">
    <source>
        <dbReference type="ARBA" id="ARBA00022741"/>
    </source>
</evidence>
<dbReference type="CDD" id="cd03696">
    <property type="entry name" value="SelB_II"/>
    <property type="match status" value="1"/>
</dbReference>
<dbReference type="InterPro" id="IPR000795">
    <property type="entry name" value="T_Tr_GTP-bd_dom"/>
</dbReference>
<dbReference type="InterPro" id="IPR057335">
    <property type="entry name" value="Beta-barrel_SelB"/>
</dbReference>
<evidence type="ECO:0000256" key="8">
    <source>
        <dbReference type="ARBA" id="ARBA00031615"/>
    </source>
</evidence>
<organism evidence="10 11">
    <name type="scientific">Thermodesulfobacterium geofontis</name>
    <dbReference type="NCBI Taxonomy" id="1295609"/>
    <lineage>
        <taxon>Bacteria</taxon>
        <taxon>Pseudomonadati</taxon>
        <taxon>Thermodesulfobacteriota</taxon>
        <taxon>Thermodesulfobacteria</taxon>
        <taxon>Thermodesulfobacteriales</taxon>
        <taxon>Thermodesulfobacteriaceae</taxon>
        <taxon>Thermodesulfobacterium</taxon>
    </lineage>
</organism>
<name>A0A2N7PP24_9BACT</name>
<protein>
    <recommendedName>
        <fullName evidence="2">Selenocysteine-specific elongation factor</fullName>
    </recommendedName>
    <alternativeName>
        <fullName evidence="8">SelB translation factor</fullName>
    </alternativeName>
</protein>
<dbReference type="GO" id="GO:0003746">
    <property type="term" value="F:translation elongation factor activity"/>
    <property type="evidence" value="ECO:0007669"/>
    <property type="project" value="UniProtKB-KW"/>
</dbReference>
<gene>
    <name evidence="10" type="primary">selB</name>
    <name evidence="10" type="ORF">C0190_02985</name>
</gene>
<keyword evidence="4" id="KW-0547">Nucleotide-binding</keyword>